<proteinExistence type="predicted"/>
<dbReference type="STRING" id="264462.Bd0426"/>
<evidence type="ECO:0000313" key="2">
    <source>
        <dbReference type="Proteomes" id="UP000008080"/>
    </source>
</evidence>
<reference evidence="1 2" key="1">
    <citation type="journal article" date="2004" name="Science">
        <title>A predator unmasked: life cycle of Bdellovibrio bacteriovorus from a genomic perspective.</title>
        <authorList>
            <person name="Rendulic S."/>
            <person name="Jagtap P."/>
            <person name="Rosinus A."/>
            <person name="Eppinger M."/>
            <person name="Baar C."/>
            <person name="Lanz C."/>
            <person name="Keller H."/>
            <person name="Lambert C."/>
            <person name="Evans K.J."/>
            <person name="Goesmann A."/>
            <person name="Meyer F."/>
            <person name="Sockett R.E."/>
            <person name="Schuster S.C."/>
        </authorList>
    </citation>
    <scope>NUCLEOTIDE SEQUENCE [LARGE SCALE GENOMIC DNA]</scope>
    <source>
        <strain evidence="2">ATCC 15356 / DSM 50701 / NCIMB 9529 / HD100</strain>
    </source>
</reference>
<organism evidence="1 2">
    <name type="scientific">Bdellovibrio bacteriovorus (strain ATCC 15356 / DSM 50701 / NCIMB 9529 / HD100)</name>
    <dbReference type="NCBI Taxonomy" id="264462"/>
    <lineage>
        <taxon>Bacteria</taxon>
        <taxon>Pseudomonadati</taxon>
        <taxon>Bdellovibrionota</taxon>
        <taxon>Bdellovibrionia</taxon>
        <taxon>Bdellovibrionales</taxon>
        <taxon>Pseudobdellovibrionaceae</taxon>
        <taxon>Bdellovibrio</taxon>
    </lineage>
</organism>
<dbReference type="HOGENOM" id="CLU_2931971_0_0_7"/>
<evidence type="ECO:0000313" key="1">
    <source>
        <dbReference type="EMBL" id="CAE78412.1"/>
    </source>
</evidence>
<accession>Q6MQN5</accession>
<name>Q6MQN5_BDEBA</name>
<keyword evidence="2" id="KW-1185">Reference proteome</keyword>
<dbReference type="AlphaFoldDB" id="Q6MQN5"/>
<sequence>MTSTPQDFVTEPQCLKILFYKVFIPVKLAPVAAFAQKVKLRIFPRERCIVVNCLLFIGPK</sequence>
<dbReference type="EMBL" id="BX842647">
    <property type="protein sequence ID" value="CAE78412.1"/>
    <property type="molecule type" value="Genomic_DNA"/>
</dbReference>
<protein>
    <submittedName>
        <fullName evidence="1">Uncharacterized protein</fullName>
    </submittedName>
</protein>
<dbReference type="KEGG" id="bba:Bd0426"/>
<gene>
    <name evidence="1" type="ordered locus">Bd0426</name>
</gene>
<dbReference type="Proteomes" id="UP000008080">
    <property type="component" value="Chromosome"/>
</dbReference>